<dbReference type="AlphaFoldDB" id="A0A379T922"/>
<proteinExistence type="predicted"/>
<evidence type="ECO:0000313" key="2">
    <source>
        <dbReference type="EMBL" id="SUG47187.1"/>
    </source>
</evidence>
<evidence type="ECO:0000313" key="3">
    <source>
        <dbReference type="Proteomes" id="UP000254741"/>
    </source>
</evidence>
<organism evidence="2 3">
    <name type="scientific">Salmonella enterica subsp. arizonae</name>
    <dbReference type="NCBI Taxonomy" id="59203"/>
    <lineage>
        <taxon>Bacteria</taxon>
        <taxon>Pseudomonadati</taxon>
        <taxon>Pseudomonadota</taxon>
        <taxon>Gammaproteobacteria</taxon>
        <taxon>Enterobacterales</taxon>
        <taxon>Enterobacteriaceae</taxon>
        <taxon>Salmonella</taxon>
    </lineage>
</organism>
<feature type="chain" id="PRO_5016747008" evidence="1">
    <location>
        <begin position="18"/>
        <end position="72"/>
    </location>
</feature>
<name>A0A379T922_SALER</name>
<dbReference type="Proteomes" id="UP000254741">
    <property type="component" value="Unassembled WGS sequence"/>
</dbReference>
<dbReference type="EMBL" id="UGXG01000002">
    <property type="protein sequence ID" value="SUG47187.1"/>
    <property type="molecule type" value="Genomic_DNA"/>
</dbReference>
<sequence>MKYLLLALSVTSSVAMATQMEGFGANYYQDDSSIPNYDTSKSLVPNVIIGDNVYTMEFSSLIDIAKNYWRDC</sequence>
<gene>
    <name evidence="2" type="ORF">NCTC8297_02443</name>
</gene>
<protein>
    <submittedName>
        <fullName evidence="2">Uncharacterized protein</fullName>
    </submittedName>
</protein>
<evidence type="ECO:0000256" key="1">
    <source>
        <dbReference type="SAM" id="SignalP"/>
    </source>
</evidence>
<feature type="signal peptide" evidence="1">
    <location>
        <begin position="1"/>
        <end position="17"/>
    </location>
</feature>
<reference evidence="2 3" key="1">
    <citation type="submission" date="2018-06" db="EMBL/GenBank/DDBJ databases">
        <authorList>
            <consortium name="Pathogen Informatics"/>
            <person name="Doyle S."/>
        </authorList>
    </citation>
    <scope>NUCLEOTIDE SEQUENCE [LARGE SCALE GENOMIC DNA]</scope>
    <source>
        <strain evidence="2 3">NCTC8297</strain>
    </source>
</reference>
<keyword evidence="1" id="KW-0732">Signal</keyword>
<accession>A0A379T922</accession>